<evidence type="ECO:0000256" key="6">
    <source>
        <dbReference type="SAM" id="Phobius"/>
    </source>
</evidence>
<dbReference type="KEGG" id="cel:CELE_Y39C12A.5"/>
<name>Q9U2L6_CAEEL</name>
<feature type="transmembrane region" description="Helical" evidence="6">
    <location>
        <begin position="51"/>
        <end position="73"/>
    </location>
</feature>
<dbReference type="PANTHER" id="PTHR47518">
    <property type="entry name" value="SERPENTINE RECEPTOR CLASS EPSILON-13-RELATED"/>
    <property type="match status" value="1"/>
</dbReference>
<comment type="subcellular location">
    <subcellularLocation>
        <location evidence="1">Membrane</location>
        <topology evidence="1">Multi-pass membrane protein</topology>
    </subcellularLocation>
</comment>
<dbReference type="HOGENOM" id="CLU_043866_0_0_1"/>
<keyword evidence="8" id="KW-1185">Reference proteome</keyword>
<reference evidence="7 8" key="1">
    <citation type="journal article" date="1998" name="Science">
        <title>Genome sequence of the nematode C. elegans: a platform for investigating biology.</title>
        <authorList>
            <consortium name="The C. elegans sequencing consortium"/>
            <person name="Sulson J.E."/>
            <person name="Waterston R."/>
        </authorList>
    </citation>
    <scope>NUCLEOTIDE SEQUENCE [LARGE SCALE GENOMIC DNA]</scope>
    <source>
        <strain evidence="7 8">Bristol N2</strain>
    </source>
</reference>
<dbReference type="eggNOG" id="ENOG502T0HU">
    <property type="taxonomic scope" value="Eukaryota"/>
</dbReference>
<organism evidence="7 8">
    <name type="scientific">Caenorhabditis elegans</name>
    <dbReference type="NCBI Taxonomy" id="6239"/>
    <lineage>
        <taxon>Eukaryota</taxon>
        <taxon>Metazoa</taxon>
        <taxon>Ecdysozoa</taxon>
        <taxon>Nematoda</taxon>
        <taxon>Chromadorea</taxon>
        <taxon>Rhabditida</taxon>
        <taxon>Rhabditina</taxon>
        <taxon>Rhabditomorpha</taxon>
        <taxon>Rhabditoidea</taxon>
        <taxon>Rhabditidae</taxon>
        <taxon>Peloderinae</taxon>
        <taxon>Caenorhabditis</taxon>
    </lineage>
</organism>
<dbReference type="InParanoid" id="Q9U2L6"/>
<evidence type="ECO:0000313" key="9">
    <source>
        <dbReference type="WormBase" id="Y39C12A.5"/>
    </source>
</evidence>
<dbReference type="PANTHER" id="PTHR47518:SF4">
    <property type="entry name" value="SERPENTINE RECEPTOR, CLASS E (EPSILON)"/>
    <property type="match status" value="1"/>
</dbReference>
<dbReference type="GeneID" id="189747"/>
<evidence type="ECO:0000313" key="7">
    <source>
        <dbReference type="EMBL" id="CAB60490.2"/>
    </source>
</evidence>
<evidence type="ECO:0000256" key="3">
    <source>
        <dbReference type="ARBA" id="ARBA00022692"/>
    </source>
</evidence>
<dbReference type="FunCoup" id="Q9U2L6">
    <property type="interactions" value="3"/>
</dbReference>
<dbReference type="GO" id="GO:0016020">
    <property type="term" value="C:membrane"/>
    <property type="evidence" value="ECO:0007669"/>
    <property type="project" value="UniProtKB-SubCell"/>
</dbReference>
<keyword evidence="5 6" id="KW-0472">Membrane</keyword>
<feature type="transmembrane region" description="Helical" evidence="6">
    <location>
        <begin position="12"/>
        <end position="30"/>
    </location>
</feature>
<proteinExistence type="inferred from homology"/>
<evidence type="ECO:0000256" key="5">
    <source>
        <dbReference type="ARBA" id="ARBA00023136"/>
    </source>
</evidence>
<feature type="transmembrane region" description="Helical" evidence="6">
    <location>
        <begin position="245"/>
        <end position="263"/>
    </location>
</feature>
<dbReference type="AlphaFoldDB" id="Q9U2L6"/>
<feature type="transmembrane region" description="Helical" evidence="6">
    <location>
        <begin position="126"/>
        <end position="147"/>
    </location>
</feature>
<keyword evidence="4 6" id="KW-1133">Transmembrane helix</keyword>
<feature type="transmembrane region" description="Helical" evidence="6">
    <location>
        <begin position="214"/>
        <end position="233"/>
    </location>
</feature>
<evidence type="ECO:0000256" key="2">
    <source>
        <dbReference type="ARBA" id="ARBA00006803"/>
    </source>
</evidence>
<dbReference type="Pfam" id="PF03125">
    <property type="entry name" value="Sre"/>
    <property type="match status" value="1"/>
</dbReference>
<evidence type="ECO:0000256" key="1">
    <source>
        <dbReference type="ARBA" id="ARBA00004141"/>
    </source>
</evidence>
<feature type="transmembrane region" description="Helical" evidence="6">
    <location>
        <begin position="153"/>
        <end position="173"/>
    </location>
</feature>
<dbReference type="PhylomeDB" id="Q9U2L6"/>
<dbReference type="OrthoDB" id="5819751at2759"/>
<dbReference type="WormBase" id="Y39C12A.5">
    <property type="protein sequence ID" value="CE38118"/>
    <property type="gene ID" value="WBGene00012707"/>
    <property type="gene designation" value="sre-16"/>
</dbReference>
<dbReference type="Proteomes" id="UP000001940">
    <property type="component" value="Chromosome IV"/>
</dbReference>
<keyword evidence="3 6" id="KW-0812">Transmembrane</keyword>
<feature type="transmembrane region" description="Helical" evidence="6">
    <location>
        <begin position="85"/>
        <end position="105"/>
    </location>
</feature>
<dbReference type="AGR" id="WB:WBGene00012707"/>
<dbReference type="OMA" id="NIHRINQ"/>
<dbReference type="SMR" id="Q9U2L6"/>
<dbReference type="CTD" id="189747"/>
<dbReference type="EMBL" id="BX284604">
    <property type="protein sequence ID" value="CAB60490.2"/>
    <property type="molecule type" value="Genomic_DNA"/>
</dbReference>
<sequence length="337" mass="39910">MVLLSIEFYENASYYFLIILNAISILYYIFNTTISIKAGCFKRNIHILHHAIYVCCPIISTLMILEKILEIMGKVEEYESSNQPYIFLQFVRTALISTPFHSLAITVLERLCATYYIKDYERNPRFFIGFSLIGGLYASSILTACIIKFTSYILHFAICDVIMNIVSYIFLIWNQKLNRKYYHDNRRVSNHTYSLGERYQISENIRVFKYYTRYVSILTFFIIVCILSVIFSFSATPNVQRLLKFIFNLSYTLLTIFGPFFFLQMSDSWQNELHEILSKVRLRKKSKIQDIAAKAKSLRNTFGKQMDFERKKHCDVYFEQLKTSWNQSRQPNKSRIF</sequence>
<protein>
    <submittedName>
        <fullName evidence="7">Serpentine Receptor, class E (Epsilon)</fullName>
    </submittedName>
</protein>
<dbReference type="InterPro" id="IPR052854">
    <property type="entry name" value="Serpentine_rcpt_epsilon"/>
</dbReference>
<dbReference type="PaxDb" id="6239-Y39C12A.5"/>
<accession>Q9U2L6</accession>
<gene>
    <name evidence="7 9" type="primary">sre-16</name>
    <name evidence="7" type="ORF">CELE_Y39C12A.5</name>
    <name evidence="9" type="ORF">Y39C12A.5</name>
</gene>
<comment type="similarity">
    <text evidence="2">Belongs to the nematode receptor-like protein sre family.</text>
</comment>
<dbReference type="UCSC" id="Y39C12A.5">
    <property type="organism name" value="c. elegans"/>
</dbReference>
<dbReference type="RefSeq" id="NP_502323.2">
    <property type="nucleotide sequence ID" value="NM_069922.3"/>
</dbReference>
<keyword evidence="7" id="KW-0675">Receptor</keyword>
<dbReference type="InterPro" id="IPR004151">
    <property type="entry name" value="7TM_GPCR_serpentine_rcpt_Sre"/>
</dbReference>
<evidence type="ECO:0000313" key="8">
    <source>
        <dbReference type="Proteomes" id="UP000001940"/>
    </source>
</evidence>
<dbReference type="GO" id="GO:0007606">
    <property type="term" value="P:sensory perception of chemical stimulus"/>
    <property type="evidence" value="ECO:0007669"/>
    <property type="project" value="InterPro"/>
</dbReference>
<evidence type="ECO:0000256" key="4">
    <source>
        <dbReference type="ARBA" id="ARBA00022989"/>
    </source>
</evidence>